<keyword evidence="4" id="KW-0411">Iron-sulfur</keyword>
<feature type="domain" description="4Fe-4S" evidence="5">
    <location>
        <begin position="1"/>
        <end position="60"/>
    </location>
</feature>
<sequence>MKIKNPLELYKHLDQSNCRRCMLPSCMAFSVAVIQGQKKLSDCPLLSEERINELSGGIVQKKSMSEEQEVHLDRLRQELNQQDLREIARRLDLPLKNGSVGVKCLGKHFWINGQGEMVSECHRNNWVHIPVLHYLLQSKGRQPIGKWITFSDIENSGGKEAFFAHRCEQEMGRLAEEHTEVFYEILDLFEVEEIEDLQGKIDADKSFILLPLPGVPFLINYWEPEDAFPAKLNILFDMTVSENCNVESIYTLGRGMVEMFEQLILRHSL</sequence>
<dbReference type="PROSITE" id="PS51656">
    <property type="entry name" value="4FE4S"/>
    <property type="match status" value="1"/>
</dbReference>
<dbReference type="GO" id="GO:0051539">
    <property type="term" value="F:4 iron, 4 sulfur cluster binding"/>
    <property type="evidence" value="ECO:0007669"/>
    <property type="project" value="UniProtKB-KW"/>
</dbReference>
<accession>A0AAU8LZ80</accession>
<keyword evidence="3" id="KW-0408">Iron</keyword>
<dbReference type="EMBL" id="CP159373">
    <property type="protein sequence ID" value="XCN74575.1"/>
    <property type="molecule type" value="Genomic_DNA"/>
</dbReference>
<dbReference type="InterPro" id="IPR007202">
    <property type="entry name" value="4Fe-4S_dom"/>
</dbReference>
<keyword evidence="2" id="KW-0479">Metal-binding</keyword>
<evidence type="ECO:0000259" key="5">
    <source>
        <dbReference type="PROSITE" id="PS51656"/>
    </source>
</evidence>
<dbReference type="GO" id="GO:0046872">
    <property type="term" value="F:metal ion binding"/>
    <property type="evidence" value="ECO:0007669"/>
    <property type="project" value="UniProtKB-KW"/>
</dbReference>
<name>A0AAU8LZ80_9BACT</name>
<dbReference type="AlphaFoldDB" id="A0AAU8LZ80"/>
<dbReference type="Pfam" id="PF04060">
    <property type="entry name" value="FeS"/>
    <property type="match status" value="1"/>
</dbReference>
<evidence type="ECO:0000256" key="3">
    <source>
        <dbReference type="ARBA" id="ARBA00023004"/>
    </source>
</evidence>
<dbReference type="KEGG" id="eaj:Q3M24_07475"/>
<reference evidence="6" key="2">
    <citation type="submission" date="2024-06" db="EMBL/GenBank/DDBJ databases">
        <authorList>
            <person name="Plum-Jensen L.E."/>
            <person name="Schramm A."/>
            <person name="Marshall I.P.G."/>
        </authorList>
    </citation>
    <scope>NUCLEOTIDE SEQUENCE</scope>
    <source>
        <strain evidence="6">Rat1</strain>
    </source>
</reference>
<organism evidence="6">
    <name type="scientific">Candidatus Electrothrix aestuarii</name>
    <dbReference type="NCBI Taxonomy" id="3062594"/>
    <lineage>
        <taxon>Bacteria</taxon>
        <taxon>Pseudomonadati</taxon>
        <taxon>Thermodesulfobacteriota</taxon>
        <taxon>Desulfobulbia</taxon>
        <taxon>Desulfobulbales</taxon>
        <taxon>Desulfobulbaceae</taxon>
        <taxon>Candidatus Electrothrix</taxon>
    </lineage>
</organism>
<dbReference type="Pfam" id="PF12654">
    <property type="entry name" value="DUF3786"/>
    <property type="match status" value="1"/>
</dbReference>
<evidence type="ECO:0000256" key="1">
    <source>
        <dbReference type="ARBA" id="ARBA00022485"/>
    </source>
</evidence>
<dbReference type="InterPro" id="IPR024264">
    <property type="entry name" value="DUF3786"/>
</dbReference>
<protein>
    <submittedName>
        <fullName evidence="6">DUF3786 domain-containing protein</fullName>
    </submittedName>
</protein>
<gene>
    <name evidence="6" type="ORF">Q3M24_07475</name>
</gene>
<dbReference type="Gene3D" id="1.10.15.40">
    <property type="entry name" value="Electron transport complex subunit B, putative Fe-S cluster"/>
    <property type="match status" value="1"/>
</dbReference>
<proteinExistence type="predicted"/>
<evidence type="ECO:0000256" key="2">
    <source>
        <dbReference type="ARBA" id="ARBA00022723"/>
    </source>
</evidence>
<evidence type="ECO:0000313" key="6">
    <source>
        <dbReference type="EMBL" id="XCN74575.1"/>
    </source>
</evidence>
<keyword evidence="1" id="KW-0004">4Fe-4S</keyword>
<reference evidence="6" key="1">
    <citation type="journal article" date="2024" name="Syst. Appl. Microbiol.">
        <title>First single-strain enrichments of Electrothrix cable bacteria, description of E. aestuarii sp. nov. and E. rattekaaiensis sp. nov., and proposal of a cable bacteria taxonomy following the rules of the SeqCode.</title>
        <authorList>
            <person name="Plum-Jensen L.E."/>
            <person name="Schramm A."/>
            <person name="Marshall I.P.G."/>
        </authorList>
    </citation>
    <scope>NUCLEOTIDE SEQUENCE</scope>
    <source>
        <strain evidence="6">Rat1</strain>
    </source>
</reference>
<evidence type="ECO:0000256" key="4">
    <source>
        <dbReference type="ARBA" id="ARBA00023014"/>
    </source>
</evidence>